<evidence type="ECO:0000313" key="2">
    <source>
        <dbReference type="Proteomes" id="UP000823388"/>
    </source>
</evidence>
<comment type="caution">
    <text evidence="1">The sequence shown here is derived from an EMBL/GenBank/DDBJ whole genome shotgun (WGS) entry which is preliminary data.</text>
</comment>
<gene>
    <name evidence="1" type="ORF">PVAP13_9NG664600</name>
</gene>
<protein>
    <submittedName>
        <fullName evidence="1">Uncharacterized protein</fullName>
    </submittedName>
</protein>
<keyword evidence="2" id="KW-1185">Reference proteome</keyword>
<name>A0A8T0MYY9_PANVG</name>
<sequence>MKAIHLCWATVSDKILLAWTSISLRKTPANLSKPRPTDRELPNGGRGISPAGWRGILLSKKISVRGFLPLVN</sequence>
<dbReference type="Proteomes" id="UP000823388">
    <property type="component" value="Chromosome 9N"/>
</dbReference>
<accession>A0A8T0MYY9</accession>
<proteinExistence type="predicted"/>
<reference evidence="1" key="1">
    <citation type="submission" date="2020-05" db="EMBL/GenBank/DDBJ databases">
        <title>WGS assembly of Panicum virgatum.</title>
        <authorList>
            <person name="Lovell J.T."/>
            <person name="Jenkins J."/>
            <person name="Shu S."/>
            <person name="Juenger T.E."/>
            <person name="Schmutz J."/>
        </authorList>
    </citation>
    <scope>NUCLEOTIDE SEQUENCE</scope>
    <source>
        <strain evidence="1">AP13</strain>
    </source>
</reference>
<evidence type="ECO:0000313" key="1">
    <source>
        <dbReference type="EMBL" id="KAG2541928.1"/>
    </source>
</evidence>
<dbReference type="AlphaFoldDB" id="A0A8T0MYY9"/>
<dbReference type="EMBL" id="CM029054">
    <property type="protein sequence ID" value="KAG2541928.1"/>
    <property type="molecule type" value="Genomic_DNA"/>
</dbReference>
<organism evidence="1 2">
    <name type="scientific">Panicum virgatum</name>
    <name type="common">Blackwell switchgrass</name>
    <dbReference type="NCBI Taxonomy" id="38727"/>
    <lineage>
        <taxon>Eukaryota</taxon>
        <taxon>Viridiplantae</taxon>
        <taxon>Streptophyta</taxon>
        <taxon>Embryophyta</taxon>
        <taxon>Tracheophyta</taxon>
        <taxon>Spermatophyta</taxon>
        <taxon>Magnoliopsida</taxon>
        <taxon>Liliopsida</taxon>
        <taxon>Poales</taxon>
        <taxon>Poaceae</taxon>
        <taxon>PACMAD clade</taxon>
        <taxon>Panicoideae</taxon>
        <taxon>Panicodae</taxon>
        <taxon>Paniceae</taxon>
        <taxon>Panicinae</taxon>
        <taxon>Panicum</taxon>
        <taxon>Panicum sect. Hiantes</taxon>
    </lineage>
</organism>